<dbReference type="Pfam" id="PF20720">
    <property type="entry name" value="nSTAND3"/>
    <property type="match status" value="1"/>
</dbReference>
<accession>A0A5B9E8P7</accession>
<feature type="domain" description="Novel STAND NTPase 3" evidence="1">
    <location>
        <begin position="219"/>
        <end position="363"/>
    </location>
</feature>
<dbReference type="Proteomes" id="UP000321820">
    <property type="component" value="Chromosome"/>
</dbReference>
<evidence type="ECO:0000313" key="3">
    <source>
        <dbReference type="Proteomes" id="UP000321820"/>
    </source>
</evidence>
<sequence>MDMSVWLSLLLIVANKQAQELILEPASQEDIEGTLDEFEPGRVTGEVRLGQSKLVVQAKLRSGNAWTIKTLQTLLEYGGKKRVPATERLKDPQVHYLLVTSAGLNGEAASLRVKKPGRWPKPADLPSSFTEALPADAIGRIGVFSNKEPEQLEADIRLLLMDAFRVPNAQWKACLKELREEARIRIRGAAQGRWRREDLEEVIKKHGGYLASTPELELYVKPKNWDELRQAMRERHGAVIIGPSGTGKTLATRMLYQELREEMPNLERKPIRLGPGELEDDQTPSPVLYDIEDPWGRFDFDPKSRAWNDQFDRFLSGSTANRMIVATTRRDVAEQAKGVDTVTPWLVPLEPEHYGASERQKIFELRVPGLPWDLQDPIGRSRRLVLKQLETPLEIQKFFDAVPTIDREKFRSGNGLVEEAIRLAHRNSIEQTVIEQIQERHDIRAASVIWALLKVADKFSISRVAEIEEALADEDSVWDRGIMPLVRFFVASRNLKQTDEIVTYYHPRVEAGILQALNNDRLAAGKALRALISYWLSLEDGRTWGAKASAKLIAGIPKDSKINLKLPTTATQAIDSWLETNLSDPPDKLERALDLIAEAGSPSSSQAEIARYLLASAMRRGVFLDSWENPKHTDEWYSSRHADPTTKPLIERFIRKVLPWSHSQYTESFARDLLRLAPDLSQAFLDAALEIVHLGVTHNDDPIAEGALEDLAGYENVVNEAVKARELTTEESAKADELHLRLINGEFSEEYAEHLATSDEDGYTAGELLKAYVRRLHKTGNWKQIASHAHRDSMSWFWLTVFRDDLNRSNVLDEEESALASEIKIDQDELAALFELAFNSRHEDDLWHLVGLVWDGRFLAPLLERMKQGSDSKKVRVAALRCLLLFAPNEFEAICEDLQTDAKNNRLVEIALDLAHLENHVSALSRRHKEPEPDAVAAMRQLPPAATELGLAFAELLHDRKPTIGEQAQQFLFSIYNASEDIRRLRLVLSKASDATWQEDVDALLTSATEPDIAAEAVQAAALEKQAAVLEQALTHKFATVRATALRAIAEELAAPLPARLLKMASDKGQYVRRTLGELLVQKVHPAHWAALMTLVRDNYSTGSHYADDHAQFPIARAAVKTMKEYPVLSRESADELLEIAISSGDPTLRCNVFDTLAVHAGPDGQEMLVQLATQPGRHIIRGQAAAGLLSAFGSADPELVAKITPDLLASQPSNVAASLTLLLGAGGEIEAIESAATALAANTKRRVLVLLLIHVVNGRIPELAPKLAALMPTDHPALVWALGGEIDWENDRPLSDLGERSICGEVFVFMKPSAPEAC</sequence>
<evidence type="ECO:0000259" key="1">
    <source>
        <dbReference type="Pfam" id="PF20720"/>
    </source>
</evidence>
<dbReference type="InterPro" id="IPR049050">
    <property type="entry name" value="nSTAND3"/>
</dbReference>
<evidence type="ECO:0000313" key="2">
    <source>
        <dbReference type="EMBL" id="QEE28169.1"/>
    </source>
</evidence>
<dbReference type="KEGG" id="talb:FTW19_09285"/>
<proteinExistence type="predicted"/>
<dbReference type="EMBL" id="CP042806">
    <property type="protein sequence ID" value="QEE28169.1"/>
    <property type="molecule type" value="Genomic_DNA"/>
</dbReference>
<protein>
    <recommendedName>
        <fullName evidence="1">Novel STAND NTPase 3 domain-containing protein</fullName>
    </recommendedName>
</protein>
<dbReference type="SUPFAM" id="SSF52540">
    <property type="entry name" value="P-loop containing nucleoside triphosphate hydrolases"/>
    <property type="match status" value="1"/>
</dbReference>
<name>A0A5B9E8P7_9BACT</name>
<reference evidence="2 3" key="1">
    <citation type="submission" date="2019-08" db="EMBL/GenBank/DDBJ databases">
        <title>Complete genome sequence of Terriglobus albidus strain ORNL.</title>
        <authorList>
            <person name="Podar M."/>
        </authorList>
    </citation>
    <scope>NUCLEOTIDE SEQUENCE [LARGE SCALE GENOMIC DNA]</scope>
    <source>
        <strain evidence="2 3">ORNL</strain>
    </source>
</reference>
<dbReference type="InterPro" id="IPR027417">
    <property type="entry name" value="P-loop_NTPase"/>
</dbReference>
<organism evidence="2 3">
    <name type="scientific">Terriglobus albidus</name>
    <dbReference type="NCBI Taxonomy" id="1592106"/>
    <lineage>
        <taxon>Bacteria</taxon>
        <taxon>Pseudomonadati</taxon>
        <taxon>Acidobacteriota</taxon>
        <taxon>Terriglobia</taxon>
        <taxon>Terriglobales</taxon>
        <taxon>Acidobacteriaceae</taxon>
        <taxon>Terriglobus</taxon>
    </lineage>
</organism>
<keyword evidence="3" id="KW-1185">Reference proteome</keyword>
<dbReference type="SUPFAM" id="SSF48371">
    <property type="entry name" value="ARM repeat"/>
    <property type="match status" value="1"/>
</dbReference>
<dbReference type="InterPro" id="IPR016024">
    <property type="entry name" value="ARM-type_fold"/>
</dbReference>
<dbReference type="OrthoDB" id="6746502at2"/>
<gene>
    <name evidence="2" type="ORF">FTW19_09285</name>
</gene>
<dbReference type="RefSeq" id="WP_147647359.1">
    <property type="nucleotide sequence ID" value="NZ_CP042806.1"/>
</dbReference>